<name>A0A1I7Y2Z1_9BILA</name>
<dbReference type="AlphaFoldDB" id="A0A1I7Y2Z1"/>
<evidence type="ECO:0000313" key="3">
    <source>
        <dbReference type="Proteomes" id="UP000095287"/>
    </source>
</evidence>
<keyword evidence="3" id="KW-1185">Reference proteome</keyword>
<feature type="region of interest" description="Disordered" evidence="1">
    <location>
        <begin position="27"/>
        <end position="54"/>
    </location>
</feature>
<organism evidence="3 4">
    <name type="scientific">Steinernema glaseri</name>
    <dbReference type="NCBI Taxonomy" id="37863"/>
    <lineage>
        <taxon>Eukaryota</taxon>
        <taxon>Metazoa</taxon>
        <taxon>Ecdysozoa</taxon>
        <taxon>Nematoda</taxon>
        <taxon>Chromadorea</taxon>
        <taxon>Rhabditida</taxon>
        <taxon>Tylenchina</taxon>
        <taxon>Panagrolaimomorpha</taxon>
        <taxon>Strongyloidoidea</taxon>
        <taxon>Steinernematidae</taxon>
        <taxon>Steinernema</taxon>
    </lineage>
</organism>
<feature type="chain" id="PRO_5009311758" evidence="2">
    <location>
        <begin position="21"/>
        <end position="115"/>
    </location>
</feature>
<keyword evidence="2" id="KW-0732">Signal</keyword>
<evidence type="ECO:0000256" key="1">
    <source>
        <dbReference type="SAM" id="MobiDB-lite"/>
    </source>
</evidence>
<feature type="compositionally biased region" description="Low complexity" evidence="1">
    <location>
        <begin position="31"/>
        <end position="46"/>
    </location>
</feature>
<dbReference type="Proteomes" id="UP000095287">
    <property type="component" value="Unplaced"/>
</dbReference>
<accession>A0A1I7Y2Z1</accession>
<proteinExistence type="predicted"/>
<evidence type="ECO:0000313" key="4">
    <source>
        <dbReference type="WBParaSite" id="L893_g12067.t1"/>
    </source>
</evidence>
<reference evidence="4" key="1">
    <citation type="submission" date="2016-11" db="UniProtKB">
        <authorList>
            <consortium name="WormBaseParasite"/>
        </authorList>
    </citation>
    <scope>IDENTIFICATION</scope>
</reference>
<dbReference type="WBParaSite" id="L893_g12067.t1">
    <property type="protein sequence ID" value="L893_g12067.t1"/>
    <property type="gene ID" value="L893_g12067"/>
</dbReference>
<sequence>MFPFGVRISFFLLLFDSFFPLSIDPHSTDQPSHLLEHSPSTSSPESTPEDPLVGASQSVIKATALAIYGGEVLLQPLVQFFREVGHAVREVAEWSADVDFLSAPEGSRKDKVQAT</sequence>
<protein>
    <submittedName>
        <fullName evidence="4">Secreted protein</fullName>
    </submittedName>
</protein>
<evidence type="ECO:0000256" key="2">
    <source>
        <dbReference type="SAM" id="SignalP"/>
    </source>
</evidence>
<feature type="signal peptide" evidence="2">
    <location>
        <begin position="1"/>
        <end position="20"/>
    </location>
</feature>